<dbReference type="eggNOG" id="COG3187">
    <property type="taxonomic scope" value="Bacteria"/>
</dbReference>
<dbReference type="AlphaFoldDB" id="D0GNM6"/>
<accession>D0GNM6</accession>
<evidence type="ECO:0000313" key="3">
    <source>
        <dbReference type="EMBL" id="EEY34311.1"/>
    </source>
</evidence>
<proteinExistence type="predicted"/>
<organism evidence="3 4">
    <name type="scientific">Pseudoleptotrichia goodfellowii F0264</name>
    <dbReference type="NCBI Taxonomy" id="596323"/>
    <lineage>
        <taxon>Bacteria</taxon>
        <taxon>Fusobacteriati</taxon>
        <taxon>Fusobacteriota</taxon>
        <taxon>Fusobacteriia</taxon>
        <taxon>Fusobacteriales</taxon>
        <taxon>Leptotrichiaceae</taxon>
        <taxon>Pseudoleptotrichia</taxon>
    </lineage>
</organism>
<name>D0GNM6_9FUSO</name>
<sequence length="190" mass="20870">MKMKINKFLITALMLLISAYSFSDNETPAETETTVNNTETKIENSEEATEPIVKPVTTSVTTKESKKAKSSATFKKKEVANILWRLTKISDKDLASSEDEQEKKEIITLYLSSNGGMNGVTGDNGYFGNYKLDGNSISISLFGNSAVYDGSTELETEYLNLLGRVSSISVSGNILTLRAGKDLLIFQRVQ</sequence>
<comment type="caution">
    <text evidence="3">The sequence shown here is derived from an EMBL/GenBank/DDBJ whole genome shotgun (WGS) entry which is preliminary data.</text>
</comment>
<dbReference type="InterPro" id="IPR038670">
    <property type="entry name" value="HslJ-like_sf"/>
</dbReference>
<evidence type="ECO:0000313" key="4">
    <source>
        <dbReference type="Proteomes" id="UP000004226"/>
    </source>
</evidence>
<dbReference type="Pfam" id="PF03724">
    <property type="entry name" value="META"/>
    <property type="match status" value="1"/>
</dbReference>
<evidence type="ECO:0000256" key="1">
    <source>
        <dbReference type="SAM" id="SignalP"/>
    </source>
</evidence>
<evidence type="ECO:0000259" key="2">
    <source>
        <dbReference type="Pfam" id="PF03724"/>
    </source>
</evidence>
<feature type="signal peptide" evidence="1">
    <location>
        <begin position="1"/>
        <end position="23"/>
    </location>
</feature>
<reference evidence="3 4" key="1">
    <citation type="submission" date="2009-10" db="EMBL/GenBank/DDBJ databases">
        <authorList>
            <person name="Harkins D.M."/>
            <person name="Madupu R."/>
            <person name="Durkin A.S."/>
            <person name="Torralba M."/>
            <person name="Methe B."/>
            <person name="Sutton G.G."/>
            <person name="Strausberg R.L."/>
            <person name="Nelson K.E."/>
        </authorList>
    </citation>
    <scope>NUCLEOTIDE SEQUENCE [LARGE SCALE GENOMIC DNA]</scope>
    <source>
        <strain evidence="3 4">F0264</strain>
    </source>
</reference>
<feature type="chain" id="PRO_5003007964" description="DUF306 domain-containing protein" evidence="1">
    <location>
        <begin position="24"/>
        <end position="190"/>
    </location>
</feature>
<gene>
    <name evidence="3" type="ORF">HMPREF0554_0537</name>
</gene>
<dbReference type="InterPro" id="IPR005184">
    <property type="entry name" value="DUF306_Meta_HslJ"/>
</dbReference>
<keyword evidence="4" id="KW-1185">Reference proteome</keyword>
<feature type="domain" description="DUF306" evidence="2">
    <location>
        <begin position="80"/>
        <end position="186"/>
    </location>
</feature>
<protein>
    <recommendedName>
        <fullName evidence="2">DUF306 domain-containing protein</fullName>
    </recommendedName>
</protein>
<dbReference type="Proteomes" id="UP000004226">
    <property type="component" value="Unassembled WGS sequence"/>
</dbReference>
<dbReference type="RefSeq" id="WP_006808069.1">
    <property type="nucleotide sequence ID" value="NZ_ADAD01000174.1"/>
</dbReference>
<dbReference type="EMBL" id="ADAD01000174">
    <property type="protein sequence ID" value="EEY34311.1"/>
    <property type="molecule type" value="Genomic_DNA"/>
</dbReference>
<keyword evidence="1" id="KW-0732">Signal</keyword>
<dbReference type="Gene3D" id="2.40.128.270">
    <property type="match status" value="1"/>
</dbReference>